<dbReference type="EMBL" id="BAABLO010000001">
    <property type="protein sequence ID" value="GAA4713652.1"/>
    <property type="molecule type" value="Genomic_DNA"/>
</dbReference>
<name>A0ABP8XRW5_9MICO</name>
<evidence type="ECO:0000313" key="2">
    <source>
        <dbReference type="EMBL" id="GAA4713652.1"/>
    </source>
</evidence>
<dbReference type="RefSeq" id="WP_345501262.1">
    <property type="nucleotide sequence ID" value="NZ_BAABLO010000001.1"/>
</dbReference>
<accession>A0ABP8XRW5</accession>
<protein>
    <recommendedName>
        <fullName evidence="4">Surface layer protein A domain-containing protein</fullName>
    </recommendedName>
</protein>
<keyword evidence="3" id="KW-1185">Reference proteome</keyword>
<proteinExistence type="predicted"/>
<evidence type="ECO:0008006" key="4">
    <source>
        <dbReference type="Google" id="ProtNLM"/>
    </source>
</evidence>
<evidence type="ECO:0000313" key="3">
    <source>
        <dbReference type="Proteomes" id="UP001500556"/>
    </source>
</evidence>
<dbReference type="Proteomes" id="UP001500556">
    <property type="component" value="Unassembled WGS sequence"/>
</dbReference>
<organism evidence="2 3">
    <name type="scientific">Pedococcus ginsenosidimutans</name>
    <dbReference type="NCBI Taxonomy" id="490570"/>
    <lineage>
        <taxon>Bacteria</taxon>
        <taxon>Bacillati</taxon>
        <taxon>Actinomycetota</taxon>
        <taxon>Actinomycetes</taxon>
        <taxon>Micrococcales</taxon>
        <taxon>Intrasporangiaceae</taxon>
        <taxon>Pedococcus</taxon>
    </lineage>
</organism>
<sequence length="229" mass="24867">MLNLKRLGAVVAAAALSLGVATSASPASASTTGYGSCSIAAPKTLSITSRYKAVSLGLGSDCINSGVDYASWDLYHPTEGWNSIAIFDGTTSDIWDVYDWDVTPGSRYTWRPSMAYDLNYDDIAQNSAYTDVKLGSYATLATSRSGSYVTLYTKTARYSADSGSFVRWAAPRGTIQYYGSKGWTYLRYAYQNTSGTSSYKVYAPKGRSYRVVFPSSTIVWGATTKGMYR</sequence>
<evidence type="ECO:0000256" key="1">
    <source>
        <dbReference type="SAM" id="SignalP"/>
    </source>
</evidence>
<keyword evidence="1" id="KW-0732">Signal</keyword>
<feature type="chain" id="PRO_5046535109" description="Surface layer protein A domain-containing protein" evidence="1">
    <location>
        <begin position="30"/>
        <end position="229"/>
    </location>
</feature>
<comment type="caution">
    <text evidence="2">The sequence shown here is derived from an EMBL/GenBank/DDBJ whole genome shotgun (WGS) entry which is preliminary data.</text>
</comment>
<gene>
    <name evidence="2" type="ORF">GCM10025782_07360</name>
</gene>
<reference evidence="3" key="1">
    <citation type="journal article" date="2019" name="Int. J. Syst. Evol. Microbiol.">
        <title>The Global Catalogue of Microorganisms (GCM) 10K type strain sequencing project: providing services to taxonomists for standard genome sequencing and annotation.</title>
        <authorList>
            <consortium name="The Broad Institute Genomics Platform"/>
            <consortium name="The Broad Institute Genome Sequencing Center for Infectious Disease"/>
            <person name="Wu L."/>
            <person name="Ma J."/>
        </authorList>
    </citation>
    <scope>NUCLEOTIDE SEQUENCE [LARGE SCALE GENOMIC DNA]</scope>
    <source>
        <strain evidence="3">JCM 18961</strain>
    </source>
</reference>
<feature type="signal peptide" evidence="1">
    <location>
        <begin position="1"/>
        <end position="29"/>
    </location>
</feature>